<feature type="non-terminal residue" evidence="1">
    <location>
        <position position="1"/>
    </location>
</feature>
<dbReference type="EMBL" id="UINC01080103">
    <property type="protein sequence ID" value="SVC22738.1"/>
    <property type="molecule type" value="Genomic_DNA"/>
</dbReference>
<dbReference type="AlphaFoldDB" id="A0A382KEC4"/>
<reference evidence="1" key="1">
    <citation type="submission" date="2018-05" db="EMBL/GenBank/DDBJ databases">
        <authorList>
            <person name="Lanie J.A."/>
            <person name="Ng W.-L."/>
            <person name="Kazmierczak K.M."/>
            <person name="Andrzejewski T.M."/>
            <person name="Davidsen T.M."/>
            <person name="Wayne K.J."/>
            <person name="Tettelin H."/>
            <person name="Glass J.I."/>
            <person name="Rusch D."/>
            <person name="Podicherti R."/>
            <person name="Tsui H.-C.T."/>
            <person name="Winkler M.E."/>
        </authorList>
    </citation>
    <scope>NUCLEOTIDE SEQUENCE</scope>
</reference>
<evidence type="ECO:0000313" key="1">
    <source>
        <dbReference type="EMBL" id="SVC22738.1"/>
    </source>
</evidence>
<name>A0A382KEC4_9ZZZZ</name>
<feature type="non-terminal residue" evidence="1">
    <location>
        <position position="303"/>
    </location>
</feature>
<gene>
    <name evidence="1" type="ORF">METZ01_LOCUS275592</name>
</gene>
<protein>
    <submittedName>
        <fullName evidence="1">Uncharacterized protein</fullName>
    </submittedName>
</protein>
<proteinExistence type="predicted"/>
<accession>A0A382KEC4</accession>
<organism evidence="1">
    <name type="scientific">marine metagenome</name>
    <dbReference type="NCBI Taxonomy" id="408172"/>
    <lineage>
        <taxon>unclassified sequences</taxon>
        <taxon>metagenomes</taxon>
        <taxon>ecological metagenomes</taxon>
    </lineage>
</organism>
<sequence>VGELAKCYYPDGHDILSLAPDKALKQTNELLKKNNVVIFEAAIKHKNLFIRVDILVKRGNFIKLYEVKAKSFDPSSDSFSQKKNKEKIADKWKSYLFDIAFQRHVVRSAFPNSTVTAYLYLVNKKSTAPTDGLNQKFQIVEENNNRKSVKVTSPLSQDDLSEELLTKIPVDHYCDLILNTEEGSDAYGTSFKDRIEKYSQAYITDTKINPVLTKLCGECEFRANQEDLNRGLKNGFMECWKQQLNWKEQDFDAPNVLDIWNFLKKDEFIKEGKIKFSQIYEDDIGPNKSPRTARQWLQIEKAN</sequence>